<dbReference type="STRING" id="1076596.A0U91_07875"/>
<dbReference type="Proteomes" id="UP000189055">
    <property type="component" value="Chromosome"/>
</dbReference>
<evidence type="ECO:0008006" key="4">
    <source>
        <dbReference type="Google" id="ProtNLM"/>
    </source>
</evidence>
<evidence type="ECO:0000313" key="3">
    <source>
        <dbReference type="Proteomes" id="UP000189055"/>
    </source>
</evidence>
<dbReference type="EMBL" id="CP014687">
    <property type="protein sequence ID" value="AQT04852.1"/>
    <property type="molecule type" value="Genomic_DNA"/>
</dbReference>
<dbReference type="RefSeq" id="WP_077930693.1">
    <property type="nucleotide sequence ID" value="NZ_CP014687.1"/>
</dbReference>
<feature type="region of interest" description="Disordered" evidence="1">
    <location>
        <begin position="16"/>
        <end position="37"/>
    </location>
</feature>
<organism evidence="2 3">
    <name type="scientific">Acetobacter persici</name>
    <dbReference type="NCBI Taxonomy" id="1076596"/>
    <lineage>
        <taxon>Bacteria</taxon>
        <taxon>Pseudomonadati</taxon>
        <taxon>Pseudomonadota</taxon>
        <taxon>Alphaproteobacteria</taxon>
        <taxon>Acetobacterales</taxon>
        <taxon>Acetobacteraceae</taxon>
        <taxon>Acetobacter</taxon>
    </lineage>
</organism>
<dbReference type="AlphaFoldDB" id="A0A1U9LEL9"/>
<evidence type="ECO:0000313" key="2">
    <source>
        <dbReference type="EMBL" id="AQT04852.1"/>
    </source>
</evidence>
<evidence type="ECO:0000256" key="1">
    <source>
        <dbReference type="SAM" id="MobiDB-lite"/>
    </source>
</evidence>
<protein>
    <recommendedName>
        <fullName evidence="4">Tail protein</fullName>
    </recommendedName>
</protein>
<name>A0A1U9LEL9_9PROT</name>
<accession>A0A1U9LEL9</accession>
<gene>
    <name evidence="2" type="ORF">A0U91_07875</name>
</gene>
<sequence>MANIRTVELDIIQPASGTPAASLGHGTRPHGTLQRRSHSLERVDTIRYSDVGYVDEQGNPYPPYVTSAFALDRGLTLTADAMGGSHTAGSVTLTNPGGALDSLLTTRVNDHLPVRINTAAKQWDAVRRIWCDPPSSSLRPVFAGLGKSWRPDRTSVEIDLLDATYWLNGTMPVSLYGGTGRLDGDSNVAGKSMPRIRGSVCNITPVLIDSVNYVYQISDGPASVRMLYEGGYPGGITFAGVVGDIYASSPAPGTYTVQSGTAGTWLRLGTKPVYGVTVDAVGTFRSGAAPVNVLDILRQMLLEDLVMPAGYIDAGWPSTSSLAPWAGGWYWDGSEGVTGQQASTTLLSGLCISLVPTRTGTLLPVLLTAPDAAATPVAELNADLITDITAATLDSSLDPPTWRWRIGWQHNFTVQASGSGLHPQAPADRQAIVAVADRAAVWWSAQIKSHWRVPNDPALITTALASQADAALVAQRHGALWGTQRRLWAVSVPQDLAWGIDLGTVIGITAPAPGLTDRQLARVVSEQIRATDQFVTFQILV</sequence>
<dbReference type="KEGG" id="aper:A0U91_07875"/>
<reference evidence="2 3" key="1">
    <citation type="submission" date="2016-03" db="EMBL/GenBank/DDBJ databases">
        <title>Acetic acid bacteria sequencing.</title>
        <authorList>
            <person name="Brandt J."/>
            <person name="Jakob F."/>
            <person name="Vogel R.F."/>
        </authorList>
    </citation>
    <scope>NUCLEOTIDE SEQUENCE [LARGE SCALE GENOMIC DNA]</scope>
    <source>
        <strain evidence="2 3">TMW2.1084</strain>
    </source>
</reference>
<proteinExistence type="predicted"/>